<dbReference type="PROSITE" id="PS51318">
    <property type="entry name" value="TAT"/>
    <property type="match status" value="1"/>
</dbReference>
<keyword evidence="3" id="KW-1185">Reference proteome</keyword>
<dbReference type="OrthoDB" id="9767994at2"/>
<dbReference type="InterPro" id="IPR052516">
    <property type="entry name" value="N-heterocyclic_Hydroxylase"/>
</dbReference>
<dbReference type="InterPro" id="IPR000674">
    <property type="entry name" value="Ald_Oxase/Xan_DH_a/b"/>
</dbReference>
<dbReference type="AlphaFoldDB" id="A0A158CLZ2"/>
<dbReference type="STRING" id="1777137.AWB76_05737"/>
<feature type="domain" description="Aldehyde oxidase/xanthine dehydrogenase a/b hammerhead" evidence="1">
    <location>
        <begin position="221"/>
        <end position="309"/>
    </location>
</feature>
<reference evidence="3" key="1">
    <citation type="submission" date="2016-01" db="EMBL/GenBank/DDBJ databases">
        <authorList>
            <person name="Peeters Charlotte."/>
        </authorList>
    </citation>
    <scope>NUCLEOTIDE SEQUENCE [LARGE SCALE GENOMIC DNA]</scope>
</reference>
<proteinExistence type="predicted"/>
<dbReference type="Pfam" id="PF02738">
    <property type="entry name" value="MoCoBD_1"/>
    <property type="match status" value="1"/>
</dbReference>
<dbReference type="PIRSF" id="PIRSF036389">
    <property type="entry name" value="IOR_B"/>
    <property type="match status" value="1"/>
</dbReference>
<evidence type="ECO:0000259" key="1">
    <source>
        <dbReference type="SMART" id="SM01008"/>
    </source>
</evidence>
<dbReference type="Gene3D" id="3.90.1170.50">
    <property type="entry name" value="Aldehyde oxidase/xanthine dehydrogenase, a/b hammerhead"/>
    <property type="match status" value="1"/>
</dbReference>
<dbReference type="GO" id="GO:0016491">
    <property type="term" value="F:oxidoreductase activity"/>
    <property type="evidence" value="ECO:0007669"/>
    <property type="project" value="InterPro"/>
</dbReference>
<gene>
    <name evidence="2" type="ORF">AWB76_05737</name>
</gene>
<evidence type="ECO:0000313" key="3">
    <source>
        <dbReference type="Proteomes" id="UP000054624"/>
    </source>
</evidence>
<organism evidence="2 3">
    <name type="scientific">Caballeronia temeraria</name>
    <dbReference type="NCBI Taxonomy" id="1777137"/>
    <lineage>
        <taxon>Bacteria</taxon>
        <taxon>Pseudomonadati</taxon>
        <taxon>Pseudomonadota</taxon>
        <taxon>Betaproteobacteria</taxon>
        <taxon>Burkholderiales</taxon>
        <taxon>Burkholderiaceae</taxon>
        <taxon>Caballeronia</taxon>
    </lineage>
</organism>
<name>A0A158CLZ2_9BURK</name>
<dbReference type="InterPro" id="IPR012368">
    <property type="entry name" value="OxRdtase_Mopterin-bd_su_IorB"/>
</dbReference>
<dbReference type="Gene3D" id="3.30.365.10">
    <property type="entry name" value="Aldehyde oxidase/xanthine dehydrogenase, molybdopterin binding domain"/>
    <property type="match status" value="4"/>
</dbReference>
<evidence type="ECO:0000313" key="2">
    <source>
        <dbReference type="EMBL" id="SAK83375.1"/>
    </source>
</evidence>
<dbReference type="Pfam" id="PF20256">
    <property type="entry name" value="MoCoBD_2"/>
    <property type="match status" value="2"/>
</dbReference>
<protein>
    <submittedName>
        <fullName evidence="2">Aldehyde oxidase</fullName>
    </submittedName>
</protein>
<dbReference type="InterPro" id="IPR006311">
    <property type="entry name" value="TAT_signal"/>
</dbReference>
<dbReference type="Proteomes" id="UP000054624">
    <property type="component" value="Unassembled WGS sequence"/>
</dbReference>
<dbReference type="InterPro" id="IPR046867">
    <property type="entry name" value="AldOxase/xan_DH_MoCoBD2"/>
</dbReference>
<dbReference type="EMBL" id="FCOI02000025">
    <property type="protein sequence ID" value="SAK83375.1"/>
    <property type="molecule type" value="Genomic_DNA"/>
</dbReference>
<dbReference type="InterPro" id="IPR008274">
    <property type="entry name" value="AldOxase/xan_DH_MoCoBD1"/>
</dbReference>
<dbReference type="PANTHER" id="PTHR47495">
    <property type="entry name" value="ALDEHYDE DEHYDROGENASE"/>
    <property type="match status" value="1"/>
</dbReference>
<sequence>MRIDDHIPTSAHGAARRRFMKQSSALLAAGLAIGFKLPEAYAKNGDPHPRDGEFEPNAWVRVLPDDSIKLVVHKHDSGTGTRTALAAVVAEELDVDPFRIEVITPENPFYADYIHPLWKVFSTGGSTSVSLEYDRLRHAGATARAMLISAAAKQWKVSPSACSTDNGFVIDKVSGARASYGSLAIGAASLPAPKDVPLKDASQFKYIGKLRKKRDAAQKVCGAFEYSIDVHLPGMLVAVITRAPVIDARVRSVDAKAALAIPGVRQVLQIPGRPDVLGGNQAGVAVLADDYWSAHKGQAALRVEWEDSLFENFDSRDVAARQAAWLDDSAARVVPTVTNGDAASVLKRAPRVIQASYSMPYKAANPLEPINVTAWAKDGGIAYWGGLQVPSTAQEAAQVIGGIAADRVVLHELVSGGSFGARESKYWLFEVTWLALQTGKPIKLMNSREDEMRALFYHSASHHRGRAVLDAHGNLSALQLRAVMPASPEQWEPGYFDRPDRMDYSTTEAISKYEFAYGAPNVDLGWVRHETGIPTGWYRAVSYIPNVFAVESFMDEAAHAGHRDPLDFRIAHMKDARHIAVLREAAARAGWGKPLPRGTALGVATNRAYSSYVAVIARVTRRDDGIVIEKLTCVADCGLAVSPAGVEEQLYGGLIWGLGHALADRIDIRHGQVQQTNFDSYRVMRMADMPDIDIQIVQGDPAKPGGVGELSSPSVAPAIANAVFTLTGKRLRETPFDLRQAVRT</sequence>
<dbReference type="PANTHER" id="PTHR47495:SF2">
    <property type="entry name" value="ALDEHYDE DEHYDROGENASE"/>
    <property type="match status" value="1"/>
</dbReference>
<dbReference type="SMART" id="SM01008">
    <property type="entry name" value="Ald_Xan_dh_C"/>
    <property type="match status" value="1"/>
</dbReference>
<dbReference type="RefSeq" id="WP_061163427.1">
    <property type="nucleotide sequence ID" value="NZ_FCOI02000025.1"/>
</dbReference>
<dbReference type="InterPro" id="IPR037165">
    <property type="entry name" value="AldOxase/xan_DH_Mopterin-bd_sf"/>
</dbReference>
<dbReference type="SUPFAM" id="SSF56003">
    <property type="entry name" value="Molybdenum cofactor-binding domain"/>
    <property type="match status" value="2"/>
</dbReference>
<accession>A0A158CLZ2</accession>